<accession>A0A1G1XLE1</accession>
<dbReference type="GO" id="GO:0016787">
    <property type="term" value="F:hydrolase activity"/>
    <property type="evidence" value="ECO:0007669"/>
    <property type="project" value="InterPro"/>
</dbReference>
<gene>
    <name evidence="2" type="ORF">A2570_01440</name>
</gene>
<dbReference type="Proteomes" id="UP000178570">
    <property type="component" value="Unassembled WGS sequence"/>
</dbReference>
<keyword evidence="2" id="KW-0540">Nuclease</keyword>
<dbReference type="GO" id="GO:0005524">
    <property type="term" value="F:ATP binding"/>
    <property type="evidence" value="ECO:0007669"/>
    <property type="project" value="InterPro"/>
</dbReference>
<dbReference type="InterPro" id="IPR014001">
    <property type="entry name" value="Helicase_ATP-bd"/>
</dbReference>
<dbReference type="NCBIfam" id="NF046051">
    <property type="entry name" value="restrict_EcoAI"/>
    <property type="match status" value="1"/>
</dbReference>
<dbReference type="InterPro" id="IPR027417">
    <property type="entry name" value="P-loop_NTPase"/>
</dbReference>
<dbReference type="GO" id="GO:0004519">
    <property type="term" value="F:endonuclease activity"/>
    <property type="evidence" value="ECO:0007669"/>
    <property type="project" value="UniProtKB-KW"/>
</dbReference>
<evidence type="ECO:0000313" key="2">
    <source>
        <dbReference type="EMBL" id="OGY40772.1"/>
    </source>
</evidence>
<feature type="domain" description="Helicase ATP-binding" evidence="1">
    <location>
        <begin position="169"/>
        <end position="322"/>
    </location>
</feature>
<proteinExistence type="predicted"/>
<dbReference type="InterPro" id="IPR050742">
    <property type="entry name" value="Helicase_Restrict-Modif_Enz"/>
</dbReference>
<dbReference type="AlphaFoldDB" id="A0A1G1XLE1"/>
<dbReference type="STRING" id="1797529.A2570_01440"/>
<dbReference type="Pfam" id="PF00271">
    <property type="entry name" value="Helicase_C"/>
    <property type="match status" value="1"/>
</dbReference>
<keyword evidence="2" id="KW-0255">Endonuclease</keyword>
<dbReference type="InterPro" id="IPR006935">
    <property type="entry name" value="Helicase/UvrB_N"/>
</dbReference>
<dbReference type="PROSITE" id="PS51192">
    <property type="entry name" value="HELICASE_ATP_BIND_1"/>
    <property type="match status" value="1"/>
</dbReference>
<dbReference type="GO" id="GO:0003677">
    <property type="term" value="F:DNA binding"/>
    <property type="evidence" value="ECO:0007669"/>
    <property type="project" value="InterPro"/>
</dbReference>
<dbReference type="InterPro" id="IPR001650">
    <property type="entry name" value="Helicase_C-like"/>
</dbReference>
<dbReference type="GO" id="GO:0006304">
    <property type="term" value="P:DNA modification"/>
    <property type="evidence" value="ECO:0007669"/>
    <property type="project" value="InterPro"/>
</dbReference>
<dbReference type="Pfam" id="PF08463">
    <property type="entry name" value="EcoEI_R_C"/>
    <property type="match status" value="1"/>
</dbReference>
<protein>
    <submittedName>
        <fullName evidence="2">Restriction endonuclease</fullName>
    </submittedName>
</protein>
<reference evidence="2 3" key="1">
    <citation type="journal article" date="2016" name="Nat. Commun.">
        <title>Thousands of microbial genomes shed light on interconnected biogeochemical processes in an aquifer system.</title>
        <authorList>
            <person name="Anantharaman K."/>
            <person name="Brown C.T."/>
            <person name="Hug L.A."/>
            <person name="Sharon I."/>
            <person name="Castelle C.J."/>
            <person name="Probst A.J."/>
            <person name="Thomas B.C."/>
            <person name="Singh A."/>
            <person name="Wilkins M.J."/>
            <person name="Karaoz U."/>
            <person name="Brodie E.L."/>
            <person name="Williams K.H."/>
            <person name="Hubbard S.S."/>
            <person name="Banfield J.F."/>
        </authorList>
    </citation>
    <scope>NUCLEOTIDE SEQUENCE [LARGE SCALE GENOMIC DNA]</scope>
</reference>
<dbReference type="Pfam" id="PF04851">
    <property type="entry name" value="ResIII"/>
    <property type="match status" value="1"/>
</dbReference>
<keyword evidence="2" id="KW-0378">Hydrolase</keyword>
<evidence type="ECO:0000313" key="3">
    <source>
        <dbReference type="Proteomes" id="UP000178570"/>
    </source>
</evidence>
<dbReference type="InterPro" id="IPR013670">
    <property type="entry name" value="EcoEI_R_C_dom"/>
</dbReference>
<dbReference type="Gene3D" id="3.40.50.300">
    <property type="entry name" value="P-loop containing nucleotide triphosphate hydrolases"/>
    <property type="match status" value="2"/>
</dbReference>
<organism evidence="2 3">
    <name type="scientific">Candidatus Brennerbacteria bacterium RIFOXYD1_FULL_41_16</name>
    <dbReference type="NCBI Taxonomy" id="1797529"/>
    <lineage>
        <taxon>Bacteria</taxon>
        <taxon>Candidatus Brenneribacteriota</taxon>
    </lineage>
</organism>
<dbReference type="GO" id="GO:0005829">
    <property type="term" value="C:cytosol"/>
    <property type="evidence" value="ECO:0007669"/>
    <property type="project" value="TreeGrafter"/>
</dbReference>
<dbReference type="CDD" id="cd18032">
    <property type="entry name" value="DEXHc_RE_I_III_res"/>
    <property type="match status" value="1"/>
</dbReference>
<dbReference type="CDD" id="cd18799">
    <property type="entry name" value="SF2_C_EcoAI-like"/>
    <property type="match status" value="1"/>
</dbReference>
<sequence length="821" mass="94624">MALSEADTKAKYIDPKIHACGWIEDYLIREYPIADDRFFVEGEDFKRLQTRKFADYVLKYKEVVIAVVEAKAEDEDPEKHLSQAQDYAKRLDVPLAYVSNGKKTVLHDRRTLKTQEVEDYLKPEEIYQTYLEWKGLTDKATDALNYPFYISGSKKPRAYQETAIKAITENITKGKGKTLLTMATGTGKTFVSFQVVWKLVKSKQLHRVLFLTDRKILRDDSHSREFEPFGEARHIIKDGKFNQNRNIYFSTYQTLFANDLYKQIPNDFFDLIIIDECHRSRYGDWGIILDHFNAAHHLGMTATPKREDNIDVYEYFGEPVFEYSMGQAIEDGYLVPFKIYKVTTNLYKEGLHTSEAEEVIYDDEIDPEEVKDFYVPSEYERAVNIPDQIEILSKKVIEILDKTNPYGKTIVFCVDMLHAQNIKDKLNELKGNEDYATRVVAEDKDDLTQFRDKEMPMPVVATTVDLLSTGVDIPHLQNIVFMRPISSRVLFKQIIGRGSRLFEGKGFFRIIDFTNATRLIDEWDIPGKNGGTNGHPPEEPVPPYDKLLFGVLVDNKTEESVPKANITVKVGRWIKTAVSDDNGVFKLFGMPSNESVSFAAEKDGFKRVSKKVKPQKSEDEMPYIFRMKTDKVGGRKVKVKGIEVTIEEEIEVEFDGKKLSYAEYRKYSSENLSQKVHSSSELKDIWLDPVRKAKFMKDLEDKKVSIELIKSIDNLEDSDSFDVIAHLAFNAPMLTREDRIKNFMRENAKVISEQNESIREAIHDILGRYQYSGEENLSAQIFMLPDMNAQKEAVQKKYPNGLSGFMSFVKDKVYSQLTVTK</sequence>
<evidence type="ECO:0000259" key="1">
    <source>
        <dbReference type="PROSITE" id="PS51192"/>
    </source>
</evidence>
<dbReference type="SUPFAM" id="SSF52540">
    <property type="entry name" value="P-loop containing nucleoside triphosphate hydrolases"/>
    <property type="match status" value="1"/>
</dbReference>
<dbReference type="EMBL" id="MHHY01000006">
    <property type="protein sequence ID" value="OGY40772.1"/>
    <property type="molecule type" value="Genomic_DNA"/>
</dbReference>
<dbReference type="Gene3D" id="3.90.1570.30">
    <property type="match status" value="1"/>
</dbReference>
<comment type="caution">
    <text evidence="2">The sequence shown here is derived from an EMBL/GenBank/DDBJ whole genome shotgun (WGS) entry which is preliminary data.</text>
</comment>
<dbReference type="PANTHER" id="PTHR47396">
    <property type="entry name" value="TYPE I RESTRICTION ENZYME ECOKI R PROTEIN"/>
    <property type="match status" value="1"/>
</dbReference>
<dbReference type="SMART" id="SM00487">
    <property type="entry name" value="DEXDc"/>
    <property type="match status" value="1"/>
</dbReference>
<name>A0A1G1XLE1_9BACT</name>
<dbReference type="PANTHER" id="PTHR47396:SF1">
    <property type="entry name" value="ATP-DEPENDENT HELICASE IRC3-RELATED"/>
    <property type="match status" value="1"/>
</dbReference>